<dbReference type="EMBL" id="JAUSTR010000003">
    <property type="protein sequence ID" value="MDQ0162202.1"/>
    <property type="molecule type" value="Genomic_DNA"/>
</dbReference>
<dbReference type="Proteomes" id="UP001225646">
    <property type="component" value="Unassembled WGS sequence"/>
</dbReference>
<evidence type="ECO:0000313" key="1">
    <source>
        <dbReference type="EMBL" id="MDQ0162202.1"/>
    </source>
</evidence>
<dbReference type="Pfam" id="PF13158">
    <property type="entry name" value="DUF3993"/>
    <property type="match status" value="1"/>
</dbReference>
<gene>
    <name evidence="1" type="ORF">J2S06_001278</name>
</gene>
<comment type="caution">
    <text evidence="1">The sequence shown here is derived from an EMBL/GenBank/DDBJ whole genome shotgun (WGS) entry which is preliminary data.</text>
</comment>
<organism evidence="1 2">
    <name type="scientific">Aeribacillus alveayuensis</name>
    <dbReference type="NCBI Taxonomy" id="279215"/>
    <lineage>
        <taxon>Bacteria</taxon>
        <taxon>Bacillati</taxon>
        <taxon>Bacillota</taxon>
        <taxon>Bacilli</taxon>
        <taxon>Bacillales</taxon>
        <taxon>Bacillaceae</taxon>
        <taxon>Aeribacillus</taxon>
    </lineage>
</organism>
<name>A0ABT9VMK0_9BACI</name>
<evidence type="ECO:0000313" key="2">
    <source>
        <dbReference type="Proteomes" id="UP001225646"/>
    </source>
</evidence>
<dbReference type="InterPro" id="IPR025056">
    <property type="entry name" value="DUF3993"/>
</dbReference>
<keyword evidence="2" id="KW-1185">Reference proteome</keyword>
<proteinExistence type="predicted"/>
<dbReference type="RefSeq" id="WP_419151713.1">
    <property type="nucleotide sequence ID" value="NZ_JAUSTR010000003.1"/>
</dbReference>
<reference evidence="1 2" key="1">
    <citation type="submission" date="2023-07" db="EMBL/GenBank/DDBJ databases">
        <title>Genomic Encyclopedia of Type Strains, Phase IV (KMG-IV): sequencing the most valuable type-strain genomes for metagenomic binning, comparative biology and taxonomic classification.</title>
        <authorList>
            <person name="Goeker M."/>
        </authorList>
    </citation>
    <scope>NUCLEOTIDE SEQUENCE [LARGE SCALE GENOMIC DNA]</scope>
    <source>
        <strain evidence="1 2">DSM 19092</strain>
    </source>
</reference>
<protein>
    <recommendedName>
        <fullName evidence="3">DUF3993 domain-containing protein</fullName>
    </recommendedName>
</protein>
<evidence type="ECO:0008006" key="3">
    <source>
        <dbReference type="Google" id="ProtNLM"/>
    </source>
</evidence>
<accession>A0ABT9VMK0</accession>
<sequence>MRTSLFAMIIVAILFGQVPLNVAAIEEKELMKEETIWFLQDAFAAQVSLTEKERSLSEIMYILTPYFTYTFRQSFIHENVEKGKSGYFVYATDAPNNNVVPFFDYNKPFTFQLNETTRLIYQFFPKSSEGPVSYEDHYEAVYFKKEDGKWKIHQIQFSEQQPHIPHDELNNLEGQLPLQNEKGQNMHERQTIQKNNERKMANQSVNSVQNEKNYDGRYMQTEEKLKIPLIPFLPTYWTVKSYIFSQNYY</sequence>